<dbReference type="SUPFAM" id="SSF55729">
    <property type="entry name" value="Acyl-CoA N-acyltransferases (Nat)"/>
    <property type="match status" value="1"/>
</dbReference>
<evidence type="ECO:0000313" key="2">
    <source>
        <dbReference type="EMBL" id="RWX03611.1"/>
    </source>
</evidence>
<proteinExistence type="predicted"/>
<organism evidence="2 3">
    <name type="scientific">Flavobacterium cerinum</name>
    <dbReference type="NCBI Taxonomy" id="2502784"/>
    <lineage>
        <taxon>Bacteria</taxon>
        <taxon>Pseudomonadati</taxon>
        <taxon>Bacteroidota</taxon>
        <taxon>Flavobacteriia</taxon>
        <taxon>Flavobacteriales</taxon>
        <taxon>Flavobacteriaceae</taxon>
        <taxon>Flavobacterium</taxon>
    </lineage>
</organism>
<protein>
    <submittedName>
        <fullName evidence="2">N-acetyltransferase</fullName>
    </submittedName>
</protein>
<dbReference type="OrthoDB" id="1120671at2"/>
<evidence type="ECO:0000313" key="3">
    <source>
        <dbReference type="Proteomes" id="UP000287527"/>
    </source>
</evidence>
<dbReference type="Proteomes" id="UP000287527">
    <property type="component" value="Unassembled WGS sequence"/>
</dbReference>
<sequence length="101" mass="11541">MKNENSKDNFKVNEDGKQFELYVDGGMAFLEYYREGEKIYLTHTETPTALRGKGVAAELVKRTLECAKKNGLTVVPSCSYVAHYINEHPEWSEILSEGYQM</sequence>
<accession>A0A3S3QMW2</accession>
<dbReference type="RefSeq" id="WP_128388166.1">
    <property type="nucleotide sequence ID" value="NZ_SBII01000001.1"/>
</dbReference>
<dbReference type="PROSITE" id="PS51729">
    <property type="entry name" value="GNAT_YJDJ"/>
    <property type="match status" value="1"/>
</dbReference>
<feature type="domain" description="N-acetyltransferase" evidence="1">
    <location>
        <begin position="11"/>
        <end position="96"/>
    </location>
</feature>
<dbReference type="AlphaFoldDB" id="A0A3S3QMW2"/>
<dbReference type="InterPro" id="IPR016181">
    <property type="entry name" value="Acyl_CoA_acyltransferase"/>
</dbReference>
<dbReference type="Gene3D" id="3.40.630.30">
    <property type="match status" value="1"/>
</dbReference>
<dbReference type="PANTHER" id="PTHR31435">
    <property type="entry name" value="PROTEIN NATD1"/>
    <property type="match status" value="1"/>
</dbReference>
<dbReference type="InterPro" id="IPR045057">
    <property type="entry name" value="Gcn5-rel_NAT"/>
</dbReference>
<dbReference type="EMBL" id="SBII01000001">
    <property type="protein sequence ID" value="RWX03611.1"/>
    <property type="molecule type" value="Genomic_DNA"/>
</dbReference>
<dbReference type="Pfam" id="PF14542">
    <property type="entry name" value="Acetyltransf_CG"/>
    <property type="match status" value="1"/>
</dbReference>
<dbReference type="InterPro" id="IPR031165">
    <property type="entry name" value="GNAT_YJDJ"/>
</dbReference>
<dbReference type="GO" id="GO:0016740">
    <property type="term" value="F:transferase activity"/>
    <property type="evidence" value="ECO:0007669"/>
    <property type="project" value="UniProtKB-KW"/>
</dbReference>
<reference evidence="2 3" key="1">
    <citation type="submission" date="2019-01" db="EMBL/GenBank/DDBJ databases">
        <title>Flavobacterium sp. nov.,isolated from freshwater.</title>
        <authorList>
            <person name="Zhang R."/>
            <person name="Du Z.-J."/>
        </authorList>
    </citation>
    <scope>NUCLEOTIDE SEQUENCE [LARGE SCALE GENOMIC DNA]</scope>
    <source>
        <strain evidence="2 3">1E403</strain>
    </source>
</reference>
<evidence type="ECO:0000259" key="1">
    <source>
        <dbReference type="PROSITE" id="PS51729"/>
    </source>
</evidence>
<name>A0A3S3QMW2_9FLAO</name>
<dbReference type="PANTHER" id="PTHR31435:SF9">
    <property type="entry name" value="PROTEIN NATD1"/>
    <property type="match status" value="1"/>
</dbReference>
<comment type="caution">
    <text evidence="2">The sequence shown here is derived from an EMBL/GenBank/DDBJ whole genome shotgun (WGS) entry which is preliminary data.</text>
</comment>
<keyword evidence="2" id="KW-0808">Transferase</keyword>
<keyword evidence="3" id="KW-1185">Reference proteome</keyword>
<gene>
    <name evidence="2" type="ORF">EPI11_01400</name>
</gene>